<keyword evidence="1" id="KW-0472">Membrane</keyword>
<feature type="chain" id="PRO_5035203881" evidence="2">
    <location>
        <begin position="27"/>
        <end position="228"/>
    </location>
</feature>
<keyword evidence="2" id="KW-0732">Signal</keyword>
<dbReference type="NCBIfam" id="TIGR03370">
    <property type="entry name" value="VPLPA-CTERM"/>
    <property type="match status" value="1"/>
</dbReference>
<organism evidence="3 4">
    <name type="scientific">Sedimentitalea arenosa</name>
    <dbReference type="NCBI Taxonomy" id="2798803"/>
    <lineage>
        <taxon>Bacteria</taxon>
        <taxon>Pseudomonadati</taxon>
        <taxon>Pseudomonadota</taxon>
        <taxon>Alphaproteobacteria</taxon>
        <taxon>Rhodobacterales</taxon>
        <taxon>Paracoccaceae</taxon>
        <taxon>Sedimentitalea</taxon>
    </lineage>
</organism>
<feature type="signal peptide" evidence="2">
    <location>
        <begin position="1"/>
        <end position="26"/>
    </location>
</feature>
<gene>
    <name evidence="3" type="ORF">JF290_04795</name>
</gene>
<keyword evidence="1" id="KW-0812">Transmembrane</keyword>
<sequence>MKIKTFLTTTIGAAALSAALATGASALTFGDIPGTGNAVNEGVQPIYGTPTRDGYFGADLYLFGGGGTTTLEFQYLGKEAGFTNKFFFQGAELFSTGGQSNGFSLTGATTQVANVADGLLDFKFTTSGGGTPGEAVNGSNPDDRLGGADINFFATLVSNPSGTSGLAWDLWFDDSGAGDDDNHDDLAIRISIVGDGRIAPVPVPAAGLLLLTALGGLGVARRRKQKDS</sequence>
<name>A0A8J7IHW6_9RHOB</name>
<dbReference type="EMBL" id="JAELVR010000003">
    <property type="protein sequence ID" value="MBJ6370832.1"/>
    <property type="molecule type" value="Genomic_DNA"/>
</dbReference>
<dbReference type="RefSeq" id="WP_199023636.1">
    <property type="nucleotide sequence ID" value="NZ_JAELVR010000003.1"/>
</dbReference>
<keyword evidence="4" id="KW-1185">Reference proteome</keyword>
<evidence type="ECO:0000256" key="2">
    <source>
        <dbReference type="SAM" id="SignalP"/>
    </source>
</evidence>
<dbReference type="InterPro" id="IPR013424">
    <property type="entry name" value="Ice-binding_C"/>
</dbReference>
<reference evidence="3" key="1">
    <citation type="submission" date="2020-12" db="EMBL/GenBank/DDBJ databases">
        <title>Sedimentitalea sp. nov., isolated from sand in Incheon.</title>
        <authorList>
            <person name="Kim W."/>
        </authorList>
    </citation>
    <scope>NUCLEOTIDE SEQUENCE</scope>
    <source>
        <strain evidence="3">CAU 1593</strain>
    </source>
</reference>
<accession>A0A8J7IHW6</accession>
<comment type="caution">
    <text evidence="3">The sequence shown here is derived from an EMBL/GenBank/DDBJ whole genome shotgun (WGS) entry which is preliminary data.</text>
</comment>
<dbReference type="InterPro" id="IPR022472">
    <property type="entry name" value="VPLPA-CTERM"/>
</dbReference>
<evidence type="ECO:0000313" key="4">
    <source>
        <dbReference type="Proteomes" id="UP000619079"/>
    </source>
</evidence>
<keyword evidence="1" id="KW-1133">Transmembrane helix</keyword>
<dbReference type="Proteomes" id="UP000619079">
    <property type="component" value="Unassembled WGS sequence"/>
</dbReference>
<dbReference type="NCBIfam" id="TIGR02595">
    <property type="entry name" value="PEP_CTERM"/>
    <property type="match status" value="1"/>
</dbReference>
<evidence type="ECO:0000313" key="3">
    <source>
        <dbReference type="EMBL" id="MBJ6370832.1"/>
    </source>
</evidence>
<proteinExistence type="predicted"/>
<dbReference type="AlphaFoldDB" id="A0A8J7IHW6"/>
<evidence type="ECO:0000256" key="1">
    <source>
        <dbReference type="SAM" id="Phobius"/>
    </source>
</evidence>
<feature type="transmembrane region" description="Helical" evidence="1">
    <location>
        <begin position="201"/>
        <end position="220"/>
    </location>
</feature>
<protein>
    <submittedName>
        <fullName evidence="3">VPLPA-CTERM sorting domain-containing protein</fullName>
    </submittedName>
</protein>